<name>A0ABN2SY00_9MICO</name>
<organism evidence="3 4">
    <name type="scientific">Terrabacter lapilli</name>
    <dbReference type="NCBI Taxonomy" id="436231"/>
    <lineage>
        <taxon>Bacteria</taxon>
        <taxon>Bacillati</taxon>
        <taxon>Actinomycetota</taxon>
        <taxon>Actinomycetes</taxon>
        <taxon>Micrococcales</taxon>
        <taxon>Intrasporangiaceae</taxon>
        <taxon>Terrabacter</taxon>
    </lineage>
</organism>
<dbReference type="Pfam" id="PF09250">
    <property type="entry name" value="Prim-Pol"/>
    <property type="match status" value="1"/>
</dbReference>
<dbReference type="SMART" id="SM00943">
    <property type="entry name" value="Prim-Pol"/>
    <property type="match status" value="1"/>
</dbReference>
<feature type="compositionally biased region" description="Basic and acidic residues" evidence="1">
    <location>
        <begin position="586"/>
        <end position="601"/>
    </location>
</feature>
<accession>A0ABN2SY00</accession>
<keyword evidence="4" id="KW-1185">Reference proteome</keyword>
<evidence type="ECO:0000259" key="2">
    <source>
        <dbReference type="SMART" id="SM00943"/>
    </source>
</evidence>
<dbReference type="EMBL" id="BAAAPU010000012">
    <property type="protein sequence ID" value="GAA1994544.1"/>
    <property type="molecule type" value="Genomic_DNA"/>
</dbReference>
<feature type="domain" description="DNA primase/polymerase bifunctional N-terminal" evidence="2">
    <location>
        <begin position="21"/>
        <end position="179"/>
    </location>
</feature>
<dbReference type="SUPFAM" id="SSF52540">
    <property type="entry name" value="P-loop containing nucleoside triphosphate hydrolases"/>
    <property type="match status" value="1"/>
</dbReference>
<feature type="region of interest" description="Disordered" evidence="1">
    <location>
        <begin position="586"/>
        <end position="613"/>
    </location>
</feature>
<sequence>MTASGALSLPRRLTGSAEDAAVWYAQAGWHVVPVAAESGDPASLLGPNWGKRSSRKASKVRKWFRRWPDARIALDLARSGAVAFRSIESEVGVPSIDMLTVMATGSVLVGAGRGQANYLMALEDGKPLSSGDYGPLEGELEVLCDGEVLVLPDTARLGTHGSLGRWDPAGTLPYLPSDLHAALVLAQLPEAARKDASRVINEDAAATSDPRGAGLAGLAGPDSLFRGVEDEGQDSAVQVAAVPSATEAARRQDALSQELSSWAPRELSHLVHGPVEPLQASLMLRTDGAGLLYPGMVHTFFGEPESGKSLLLQWACVEALAEGKEVLYVDFESDEVSILRRLLALGAKPKHIHKRFTYVRPETDLSGQRDKTMWLQLLERPFSLAVIDGVTEALDLFGFKSTDNDNVARWMRTVPRDLAQKTGAAVALIDHVTKSREGRGRFPVGAQAKLAAISGAAYTVEASQRLVEGGRGEFTLRLVKDRPGGVGRHAVGKGRTPLIARANVTSLAVHEAGSGSLVVALEPPGEEAESESKASLAGGDDLDLRILGVVAQNPGLTQSELMLLVRGNTGTKRDRLNDLEARNELRVERGPRDSKIYYPRDTEDDPDRDPIPL</sequence>
<evidence type="ECO:0000313" key="3">
    <source>
        <dbReference type="EMBL" id="GAA1994544.1"/>
    </source>
</evidence>
<dbReference type="InterPro" id="IPR027417">
    <property type="entry name" value="P-loop_NTPase"/>
</dbReference>
<proteinExistence type="predicted"/>
<gene>
    <name evidence="3" type="ORF">GCM10009817_41300</name>
</gene>
<comment type="caution">
    <text evidence="3">The sequence shown here is derived from an EMBL/GenBank/DDBJ whole genome shotgun (WGS) entry which is preliminary data.</text>
</comment>
<dbReference type="Pfam" id="PF13481">
    <property type="entry name" value="AAA_25"/>
    <property type="match status" value="1"/>
</dbReference>
<reference evidence="3 4" key="1">
    <citation type="journal article" date="2019" name="Int. J. Syst. Evol. Microbiol.">
        <title>The Global Catalogue of Microorganisms (GCM) 10K type strain sequencing project: providing services to taxonomists for standard genome sequencing and annotation.</title>
        <authorList>
            <consortium name="The Broad Institute Genomics Platform"/>
            <consortium name="The Broad Institute Genome Sequencing Center for Infectious Disease"/>
            <person name="Wu L."/>
            <person name="Ma J."/>
        </authorList>
    </citation>
    <scope>NUCLEOTIDE SEQUENCE [LARGE SCALE GENOMIC DNA]</scope>
    <source>
        <strain evidence="3 4">JCM 15628</strain>
    </source>
</reference>
<evidence type="ECO:0000256" key="1">
    <source>
        <dbReference type="SAM" id="MobiDB-lite"/>
    </source>
</evidence>
<evidence type="ECO:0000313" key="4">
    <source>
        <dbReference type="Proteomes" id="UP001500013"/>
    </source>
</evidence>
<dbReference type="Proteomes" id="UP001500013">
    <property type="component" value="Unassembled WGS sequence"/>
</dbReference>
<protein>
    <recommendedName>
        <fullName evidence="2">DNA primase/polymerase bifunctional N-terminal domain-containing protein</fullName>
    </recommendedName>
</protein>
<dbReference type="RefSeq" id="WP_344067365.1">
    <property type="nucleotide sequence ID" value="NZ_BAAAPU010000012.1"/>
</dbReference>
<dbReference type="Gene3D" id="3.40.50.300">
    <property type="entry name" value="P-loop containing nucleotide triphosphate hydrolases"/>
    <property type="match status" value="1"/>
</dbReference>
<dbReference type="InterPro" id="IPR015330">
    <property type="entry name" value="DNA_primase/pol_bifunc_N"/>
</dbReference>